<dbReference type="FunFam" id="3.30.70.330:FF:000406">
    <property type="entry name" value="Related to Nucleolar protein NOP4"/>
    <property type="match status" value="1"/>
</dbReference>
<name>A0A517KVW2_9PEZI</name>
<dbReference type="PROSITE" id="PS50102">
    <property type="entry name" value="RRM"/>
    <property type="match status" value="4"/>
</dbReference>
<dbReference type="PANTHER" id="PTHR48039">
    <property type="entry name" value="RNA-BINDING MOTIF PROTEIN 14B"/>
    <property type="match status" value="1"/>
</dbReference>
<dbReference type="STRING" id="50376.A0A517KVW2"/>
<dbReference type="CDD" id="cd12677">
    <property type="entry name" value="RRM4_Nop4p"/>
    <property type="match status" value="1"/>
</dbReference>
<dbReference type="Proteomes" id="UP000316270">
    <property type="component" value="Chromosome 1"/>
</dbReference>
<keyword evidence="9" id="KW-1185">Reference proteome</keyword>
<sequence length="740" mass="82588">MAPRRKRQKLSEEGAEQVTAVDEEAEPSHSKEDAAASKGAKQHRRQLFVRQLPRQTTSEDLTQHFSQSLPVKHAVVVTDAATKDCKGYGFVSFADAEDAQRALEEFHGSLLHGSKIRVELAEARHRAEDGTLGLKPANAAKERQRVAAGEQQAPKLIVRNLPWTIDTPDKVVLLFRSYGKIKHCVVPKNAKGTMMGFAIVVMRGKKNAEKAMEGINGRTIEGRTLAVDWAVDKDTWQNGQKDEVVKEEAERLEKEATHEDDGTQAEDEDGHIYPSGDDNRASENANDDEQDEEDLSEDEDDDDGEEEEPTLKPRTTTTESTLFVRNLPFTCTDEELKEHFEDFGPVRYARIVLDRGTERPRGTGFVCFYKVEDADGCLREAPRASTRAAAGKGKKDMADINGHTVLQNELGDPSGRFTLNGRVLIVTRAVEKGEASRLTAEGVAHRNVRDKDKRRLYLLNEGTIASNTPLYAKLSPSEIAMREASAKQRKALIESNPSLHISLTRLSVRNIPRTITSKDLKALAREAVVGFATDVKEGKRERLSKEELSRGGDEMREAERLRKLKGKGIVSQATIVFEGREGTKVKEGAGRSRGYGFIEYATHRSALMGLRWLNGHSIGYQAAETEKKGKKPSKEDLQERKKRLIVEFAIENAQVVTRRNELQMKSRERPKAPADGEKKTETVNKAASSKAKGPKSKKRKASEKDSTTNEPENLTTAEKLANRTRIIARKRNARRESRKK</sequence>
<dbReference type="Gene3D" id="3.30.70.330">
    <property type="match status" value="4"/>
</dbReference>
<dbReference type="EMBL" id="CP042185">
    <property type="protein sequence ID" value="QDS67520.1"/>
    <property type="molecule type" value="Genomic_DNA"/>
</dbReference>
<dbReference type="InterPro" id="IPR035979">
    <property type="entry name" value="RBD_domain_sf"/>
</dbReference>
<dbReference type="GO" id="GO:0005730">
    <property type="term" value="C:nucleolus"/>
    <property type="evidence" value="ECO:0007669"/>
    <property type="project" value="TreeGrafter"/>
</dbReference>
<comment type="subcellular location">
    <subcellularLocation>
        <location evidence="1">Nucleus</location>
    </subcellularLocation>
</comment>
<evidence type="ECO:0000256" key="2">
    <source>
        <dbReference type="ARBA" id="ARBA00022737"/>
    </source>
</evidence>
<feature type="region of interest" description="Disordered" evidence="6">
    <location>
        <begin position="1"/>
        <end position="44"/>
    </location>
</feature>
<dbReference type="InterPro" id="IPR034809">
    <property type="entry name" value="Nop4_RRM4"/>
</dbReference>
<keyword evidence="3 5" id="KW-0694">RNA-binding</keyword>
<keyword evidence="4" id="KW-0539">Nucleus</keyword>
<evidence type="ECO:0000256" key="1">
    <source>
        <dbReference type="ARBA" id="ARBA00004123"/>
    </source>
</evidence>
<feature type="region of interest" description="Disordered" evidence="6">
    <location>
        <begin position="660"/>
        <end position="740"/>
    </location>
</feature>
<evidence type="ECO:0000313" key="9">
    <source>
        <dbReference type="Proteomes" id="UP000316270"/>
    </source>
</evidence>
<accession>A0A517KVW2</accession>
<feature type="compositionally biased region" description="Basic residues" evidence="6">
    <location>
        <begin position="726"/>
        <end position="740"/>
    </location>
</feature>
<dbReference type="SUPFAM" id="SSF54928">
    <property type="entry name" value="RNA-binding domain, RBD"/>
    <property type="match status" value="3"/>
</dbReference>
<protein>
    <recommendedName>
        <fullName evidence="7">RRM domain-containing protein</fullName>
    </recommendedName>
</protein>
<dbReference type="Pfam" id="PF00076">
    <property type="entry name" value="RRM_1"/>
    <property type="match status" value="3"/>
</dbReference>
<evidence type="ECO:0000313" key="8">
    <source>
        <dbReference type="EMBL" id="QDS67520.1"/>
    </source>
</evidence>
<proteinExistence type="predicted"/>
<feature type="region of interest" description="Disordered" evidence="6">
    <location>
        <begin position="238"/>
        <end position="319"/>
    </location>
</feature>
<organism evidence="8 9">
    <name type="scientific">Venturia effusa</name>
    <dbReference type="NCBI Taxonomy" id="50376"/>
    <lineage>
        <taxon>Eukaryota</taxon>
        <taxon>Fungi</taxon>
        <taxon>Dikarya</taxon>
        <taxon>Ascomycota</taxon>
        <taxon>Pezizomycotina</taxon>
        <taxon>Dothideomycetes</taxon>
        <taxon>Pleosporomycetidae</taxon>
        <taxon>Venturiales</taxon>
        <taxon>Venturiaceae</taxon>
        <taxon>Venturia</taxon>
    </lineage>
</organism>
<feature type="domain" description="RRM" evidence="7">
    <location>
        <begin position="154"/>
        <end position="232"/>
    </location>
</feature>
<feature type="domain" description="RRM" evidence="7">
    <location>
        <begin position="320"/>
        <end position="431"/>
    </location>
</feature>
<feature type="compositionally biased region" description="Acidic residues" evidence="6">
    <location>
        <begin position="285"/>
        <end position="308"/>
    </location>
</feature>
<dbReference type="OrthoDB" id="267048at2759"/>
<feature type="compositionally biased region" description="Basic residues" evidence="6">
    <location>
        <begin position="692"/>
        <end position="701"/>
    </location>
</feature>
<dbReference type="InterPro" id="IPR012677">
    <property type="entry name" value="Nucleotide-bd_a/b_plait_sf"/>
</dbReference>
<dbReference type="InterPro" id="IPR034808">
    <property type="entry name" value="Nop4p_RRM3"/>
</dbReference>
<dbReference type="GO" id="GO:0003729">
    <property type="term" value="F:mRNA binding"/>
    <property type="evidence" value="ECO:0007669"/>
    <property type="project" value="TreeGrafter"/>
</dbReference>
<gene>
    <name evidence="8" type="ORF">FKW77_001792</name>
</gene>
<feature type="compositionally biased region" description="Basic and acidic residues" evidence="6">
    <location>
        <begin position="26"/>
        <end position="35"/>
    </location>
</feature>
<feature type="compositionally biased region" description="Basic and acidic residues" evidence="6">
    <location>
        <begin position="660"/>
        <end position="682"/>
    </location>
</feature>
<dbReference type="CDD" id="cd12676">
    <property type="entry name" value="RRM3_Nop4p"/>
    <property type="match status" value="1"/>
</dbReference>
<feature type="compositionally biased region" description="Basic and acidic residues" evidence="6">
    <location>
        <begin position="238"/>
        <end position="261"/>
    </location>
</feature>
<dbReference type="AlphaFoldDB" id="A0A517KVW2"/>
<dbReference type="InterPro" id="IPR000504">
    <property type="entry name" value="RRM_dom"/>
</dbReference>
<feature type="domain" description="RRM" evidence="7">
    <location>
        <begin position="45"/>
        <end position="123"/>
    </location>
</feature>
<evidence type="ECO:0000256" key="5">
    <source>
        <dbReference type="PROSITE-ProRule" id="PRU00176"/>
    </source>
</evidence>
<reference evidence="8 9" key="1">
    <citation type="submission" date="2019-07" db="EMBL/GenBank/DDBJ databases">
        <title>Finished genome of Venturia effusa.</title>
        <authorList>
            <person name="Young C.A."/>
            <person name="Cox M.P."/>
            <person name="Ganley A.R.D."/>
            <person name="David W.J."/>
        </authorList>
    </citation>
    <scope>NUCLEOTIDE SEQUENCE [LARGE SCALE GENOMIC DNA]</scope>
    <source>
        <strain evidence="9">albino</strain>
    </source>
</reference>
<dbReference type="InterPro" id="IPR051945">
    <property type="entry name" value="RRM_MRD1_RNA_proc_ribogen"/>
</dbReference>
<keyword evidence="2" id="KW-0677">Repeat</keyword>
<feature type="domain" description="RRM" evidence="7">
    <location>
        <begin position="504"/>
        <end position="651"/>
    </location>
</feature>
<evidence type="ECO:0000256" key="6">
    <source>
        <dbReference type="SAM" id="MobiDB-lite"/>
    </source>
</evidence>
<dbReference type="PANTHER" id="PTHR48039:SF5">
    <property type="entry name" value="RNA-BINDING PROTEIN 28"/>
    <property type="match status" value="1"/>
</dbReference>
<dbReference type="SMART" id="SM00360">
    <property type="entry name" value="RRM"/>
    <property type="match status" value="4"/>
</dbReference>
<evidence type="ECO:0000259" key="7">
    <source>
        <dbReference type="PROSITE" id="PS50102"/>
    </source>
</evidence>
<evidence type="ECO:0000256" key="3">
    <source>
        <dbReference type="ARBA" id="ARBA00022884"/>
    </source>
</evidence>
<evidence type="ECO:0000256" key="4">
    <source>
        <dbReference type="ARBA" id="ARBA00023242"/>
    </source>
</evidence>